<evidence type="ECO:0000313" key="3">
    <source>
        <dbReference type="EMBL" id="KTR94521.1"/>
    </source>
</evidence>
<dbReference type="Gene3D" id="3.30.1490.20">
    <property type="entry name" value="ATP-grasp fold, A domain"/>
    <property type="match status" value="1"/>
</dbReference>
<dbReference type="AlphaFoldDB" id="A0A147EXK3"/>
<dbReference type="NCBIfam" id="NF004531">
    <property type="entry name" value="PRK05878.1"/>
    <property type="match status" value="1"/>
</dbReference>
<dbReference type="PANTHER" id="PTHR22931">
    <property type="entry name" value="PHOSPHOENOLPYRUVATE DIKINASE-RELATED"/>
    <property type="match status" value="1"/>
</dbReference>
<dbReference type="InterPro" id="IPR036637">
    <property type="entry name" value="Phosphohistidine_dom_sf"/>
</dbReference>
<dbReference type="InterPro" id="IPR013815">
    <property type="entry name" value="ATP_grasp_subdomain_1"/>
</dbReference>
<keyword evidence="3" id="KW-0418">Kinase</keyword>
<feature type="domain" description="PEP-utilising enzyme mobile" evidence="1">
    <location>
        <begin position="379"/>
        <end position="448"/>
    </location>
</feature>
<dbReference type="GO" id="GO:0005524">
    <property type="term" value="F:ATP binding"/>
    <property type="evidence" value="ECO:0007669"/>
    <property type="project" value="InterPro"/>
</dbReference>
<dbReference type="SUPFAM" id="SSF52009">
    <property type="entry name" value="Phosphohistidine domain"/>
    <property type="match status" value="1"/>
</dbReference>
<gene>
    <name evidence="3" type="ORF">NS220_08945</name>
</gene>
<proteinExistence type="predicted"/>
<dbReference type="GO" id="GO:0016301">
    <property type="term" value="F:kinase activity"/>
    <property type="evidence" value="ECO:0007669"/>
    <property type="project" value="UniProtKB-KW"/>
</dbReference>
<organism evidence="3 4">
    <name type="scientific">Microbacterium testaceum</name>
    <name type="common">Aureobacterium testaceum</name>
    <name type="synonym">Brevibacterium testaceum</name>
    <dbReference type="NCBI Taxonomy" id="2033"/>
    <lineage>
        <taxon>Bacteria</taxon>
        <taxon>Bacillati</taxon>
        <taxon>Actinomycetota</taxon>
        <taxon>Actinomycetes</taxon>
        <taxon>Micrococcales</taxon>
        <taxon>Microbacteriaceae</taxon>
        <taxon>Microbacterium</taxon>
    </lineage>
</organism>
<accession>A0A147EXK3</accession>
<dbReference type="InterPro" id="IPR010121">
    <property type="entry name" value="Pyruvate_phosphate_dikinase"/>
</dbReference>
<reference evidence="3 4" key="1">
    <citation type="journal article" date="2016" name="Front. Microbiol.">
        <title>Genomic Resource of Rice Seed Associated Bacteria.</title>
        <authorList>
            <person name="Midha S."/>
            <person name="Bansal K."/>
            <person name="Sharma S."/>
            <person name="Kumar N."/>
            <person name="Patil P.P."/>
            <person name="Chaudhry V."/>
            <person name="Patil P.B."/>
        </authorList>
    </citation>
    <scope>NUCLEOTIDE SEQUENCE [LARGE SCALE GENOMIC DNA]</scope>
    <source>
        <strain evidence="3 4">NS220</strain>
    </source>
</reference>
<dbReference type="Proteomes" id="UP000075025">
    <property type="component" value="Unassembled WGS sequence"/>
</dbReference>
<dbReference type="Gene3D" id="3.50.30.10">
    <property type="entry name" value="Phosphohistidine domain"/>
    <property type="match status" value="1"/>
</dbReference>
<protein>
    <submittedName>
        <fullName evidence="3">Pyruvate phosphate dikinase</fullName>
    </submittedName>
</protein>
<keyword evidence="3" id="KW-0670">Pyruvate</keyword>
<evidence type="ECO:0000259" key="2">
    <source>
        <dbReference type="Pfam" id="PF01326"/>
    </source>
</evidence>
<dbReference type="GO" id="GO:0050242">
    <property type="term" value="F:pyruvate, phosphate dikinase activity"/>
    <property type="evidence" value="ECO:0007669"/>
    <property type="project" value="InterPro"/>
</dbReference>
<feature type="domain" description="Pyruvate phosphate dikinase AMP/ATP-binding" evidence="2">
    <location>
        <begin position="61"/>
        <end position="244"/>
    </location>
</feature>
<evidence type="ECO:0000259" key="1">
    <source>
        <dbReference type="Pfam" id="PF00391"/>
    </source>
</evidence>
<dbReference type="InterPro" id="IPR002192">
    <property type="entry name" value="PPDK_AMP/ATP-bd"/>
</dbReference>
<comment type="caution">
    <text evidence="3">The sequence shown here is derived from an EMBL/GenBank/DDBJ whole genome shotgun (WGS) entry which is preliminary data.</text>
</comment>
<dbReference type="OrthoDB" id="9765468at2"/>
<name>A0A147EXK3_MICTE</name>
<dbReference type="PANTHER" id="PTHR22931:SF9">
    <property type="entry name" value="PYRUVATE, PHOSPHATE DIKINASE 1, CHLOROPLASTIC"/>
    <property type="match status" value="1"/>
</dbReference>
<dbReference type="Gene3D" id="3.30.470.20">
    <property type="entry name" value="ATP-grasp fold, B domain"/>
    <property type="match status" value="1"/>
</dbReference>
<dbReference type="InterPro" id="IPR008279">
    <property type="entry name" value="PEP-util_enz_mobile_dom"/>
</dbReference>
<dbReference type="RefSeq" id="WP_058623723.1">
    <property type="nucleotide sequence ID" value="NZ_LDRT01000052.1"/>
</dbReference>
<dbReference type="Pfam" id="PF00391">
    <property type="entry name" value="PEP-utilizers"/>
    <property type="match status" value="1"/>
</dbReference>
<sequence>MTAHAIVLDGTRPLTRAEVGGKAFSINDMRRLGLPVPPAFVLPTRECAAFHAAGSALADEVWSDVLEALRGIEEHTGRRFGTGPSPLLVSVRSGAAESMPGMMDTVLNLGLTPDLSAALADESGDAAWADDTWHRFRESYAAIVSGDPAAEPPADPYAQLREAIGAVFRSWDSPRAVAYRQRHGLAGLGGTAVTVQAMVFGNRDDDSGTGVLFTRDASTGEPVVTGDWLARAQGEEVVSGSRTPLTLDALGARHPALHAELLRVAALVESELHDMADIEFTVESGRLYVLQSRVGKRSPRAAVRIAVDLVREGRIDRATAVDRISREHAARLIEADAAAHRDHGAAPVLATGTGIGTGVATGVAVADVDEAEERAAAGEEVVLVRGMTSPEDVPAMFQSVAVVTETGGPTSHAALVCREIGLPCVVGCGEGTIEALWGRTVTVDGTTGRVYDSAAVAPGLGGDRPVAARDPYLVELLSFVDRPLAEDHPLAPLTAAHETVSAPA</sequence>
<dbReference type="Gene3D" id="1.10.189.10">
    <property type="entry name" value="Pyruvate Phosphate Dikinase, domain 2"/>
    <property type="match status" value="1"/>
</dbReference>
<dbReference type="PATRIC" id="fig|2033.6.peg.2882"/>
<dbReference type="EMBL" id="LDRT01000052">
    <property type="protein sequence ID" value="KTR94521.1"/>
    <property type="molecule type" value="Genomic_DNA"/>
</dbReference>
<keyword evidence="3" id="KW-0808">Transferase</keyword>
<evidence type="ECO:0000313" key="4">
    <source>
        <dbReference type="Proteomes" id="UP000075025"/>
    </source>
</evidence>
<dbReference type="Pfam" id="PF01326">
    <property type="entry name" value="PPDK_N"/>
    <property type="match status" value="1"/>
</dbReference>
<dbReference type="SUPFAM" id="SSF56059">
    <property type="entry name" value="Glutathione synthetase ATP-binding domain-like"/>
    <property type="match status" value="1"/>
</dbReference>